<evidence type="ECO:0000313" key="1">
    <source>
        <dbReference type="EMBL" id="SPJ26716.1"/>
    </source>
</evidence>
<gene>
    <name evidence="1" type="ORF">TRM7615_00184</name>
</gene>
<reference evidence="2" key="1">
    <citation type="submission" date="2018-03" db="EMBL/GenBank/DDBJ databases">
        <authorList>
            <person name="Rodrigo-Torres L."/>
            <person name="Arahal R. D."/>
            <person name="Lucena T."/>
        </authorList>
    </citation>
    <scope>NUCLEOTIDE SEQUENCE [LARGE SCALE GENOMIC DNA]</scope>
    <source>
        <strain evidence="2">CECT 7615</strain>
    </source>
</reference>
<dbReference type="EMBL" id="ONZG01000001">
    <property type="protein sequence ID" value="SPJ26716.1"/>
    <property type="molecule type" value="Genomic_DNA"/>
</dbReference>
<dbReference type="Pfam" id="PF06748">
    <property type="entry name" value="DUF1217"/>
    <property type="match status" value="1"/>
</dbReference>
<dbReference type="InterPro" id="IPR023157">
    <property type="entry name" value="AGR-C-984p-like_sf"/>
</dbReference>
<accession>A0A2R8C2V0</accession>
<keyword evidence="2" id="KW-1185">Reference proteome</keyword>
<dbReference type="SUPFAM" id="SSF158837">
    <property type="entry name" value="AGR C 984p-like"/>
    <property type="match status" value="1"/>
</dbReference>
<name>A0A2R8C2V0_9RHOB</name>
<evidence type="ECO:0008006" key="3">
    <source>
        <dbReference type="Google" id="ProtNLM"/>
    </source>
</evidence>
<protein>
    <recommendedName>
        <fullName evidence="3">Flagellar protein</fullName>
    </recommendedName>
</protein>
<dbReference type="OrthoDB" id="7824597at2"/>
<dbReference type="AlphaFoldDB" id="A0A2R8C2V0"/>
<evidence type="ECO:0000313" key="2">
    <source>
        <dbReference type="Proteomes" id="UP000244898"/>
    </source>
</evidence>
<dbReference type="Proteomes" id="UP000244898">
    <property type="component" value="Unassembled WGS sequence"/>
</dbReference>
<sequence length="263" mass="29171">MSFTAVVPTTGIAGWSFLQRTYNSQLENFSTSQMRVRENQYFLENIGDITSAADLVGNRRLLSVALGAFGLQDDIDSKFFIQKILQDGTNSDDALANRLADTRYQKFSEAFGFGPGEVRKTGLQTNMIEVVNRNNLEAFEASVGEQDGSMRIALFAQRELQDLASQSFSDDAKWFNLMGQPPLRQMFEVALGLPSSFGQINLDKQLEVFREKLQAVTGDSELTQFTGSEALEQITNRYLARAQINELSAGSDSSSIALMLLQT</sequence>
<dbReference type="Gene3D" id="1.10.3700.10">
    <property type="entry name" value="AGR C 984p-like"/>
    <property type="match status" value="1"/>
</dbReference>
<organism evidence="1 2">
    <name type="scientific">Falsiruegeria mediterranea M17</name>
    <dbReference type="NCBI Taxonomy" id="1200281"/>
    <lineage>
        <taxon>Bacteria</taxon>
        <taxon>Pseudomonadati</taxon>
        <taxon>Pseudomonadota</taxon>
        <taxon>Alphaproteobacteria</taxon>
        <taxon>Rhodobacterales</taxon>
        <taxon>Roseobacteraceae</taxon>
        <taxon>Falsiruegeria</taxon>
    </lineage>
</organism>
<dbReference type="InterPro" id="IPR010626">
    <property type="entry name" value="DUF1217"/>
</dbReference>
<proteinExistence type="predicted"/>